<organism evidence="3 4">
    <name type="scientific">Sphingomonas oryzagri</name>
    <dbReference type="NCBI Taxonomy" id="3042314"/>
    <lineage>
        <taxon>Bacteria</taxon>
        <taxon>Pseudomonadati</taxon>
        <taxon>Pseudomonadota</taxon>
        <taxon>Alphaproteobacteria</taxon>
        <taxon>Sphingomonadales</taxon>
        <taxon>Sphingomonadaceae</taxon>
        <taxon>Sphingomonas</taxon>
    </lineage>
</organism>
<sequence length="221" mass="24366">MIWALALALQASASGVQAPADQAIVVNGAQGCGPPFAKAYIAPMGEPFRTDGFTDPMKAWFDRADSDHDGKVTLAEFRADSDRFFSTLDVDKSGEIDPEEMAHYENVVAPEIKLYQRGQDKRPRTREQKHQAKAAARRRADYEAPYGAGVWSSLNIPQPIVAADTDLNRGVSRLELDQAAVRRWPLLDTQGLGYLTYVTLAKSPAQMDIDACRLGEDKGRR</sequence>
<feature type="chain" id="PRO_5046587232" evidence="1">
    <location>
        <begin position="19"/>
        <end position="221"/>
    </location>
</feature>
<evidence type="ECO:0000256" key="1">
    <source>
        <dbReference type="SAM" id="SignalP"/>
    </source>
</evidence>
<dbReference type="CDD" id="cd00051">
    <property type="entry name" value="EFh"/>
    <property type="match status" value="1"/>
</dbReference>
<dbReference type="Gene3D" id="1.10.238.10">
    <property type="entry name" value="EF-hand"/>
    <property type="match status" value="1"/>
</dbReference>
<feature type="signal peptide" evidence="1">
    <location>
        <begin position="1"/>
        <end position="18"/>
    </location>
</feature>
<dbReference type="SUPFAM" id="SSF47473">
    <property type="entry name" value="EF-hand"/>
    <property type="match status" value="1"/>
</dbReference>
<dbReference type="PROSITE" id="PS50222">
    <property type="entry name" value="EF_HAND_2"/>
    <property type="match status" value="1"/>
</dbReference>
<keyword evidence="1" id="KW-0732">Signal</keyword>
<dbReference type="InterPro" id="IPR011992">
    <property type="entry name" value="EF-hand-dom_pair"/>
</dbReference>
<dbReference type="PROSITE" id="PS00018">
    <property type="entry name" value="EF_HAND_1"/>
    <property type="match status" value="1"/>
</dbReference>
<dbReference type="InterPro" id="IPR018247">
    <property type="entry name" value="EF_Hand_1_Ca_BS"/>
</dbReference>
<feature type="domain" description="EF-hand" evidence="2">
    <location>
        <begin position="76"/>
        <end position="111"/>
    </location>
</feature>
<keyword evidence="4" id="KW-1185">Reference proteome</keyword>
<dbReference type="EMBL" id="JARYGZ010000002">
    <property type="protein sequence ID" value="MDH7640084.1"/>
    <property type="molecule type" value="Genomic_DNA"/>
</dbReference>
<evidence type="ECO:0000259" key="2">
    <source>
        <dbReference type="PROSITE" id="PS50222"/>
    </source>
</evidence>
<evidence type="ECO:0000313" key="4">
    <source>
        <dbReference type="Proteomes" id="UP001160625"/>
    </source>
</evidence>
<gene>
    <name evidence="3" type="ORF">QGN17_15205</name>
</gene>
<reference evidence="3" key="1">
    <citation type="submission" date="2023-04" db="EMBL/GenBank/DDBJ databases">
        <title>Sphingomonas sp. MAHUQ-71 isolated from rice field.</title>
        <authorList>
            <person name="Huq M.A."/>
        </authorList>
    </citation>
    <scope>NUCLEOTIDE SEQUENCE</scope>
    <source>
        <strain evidence="3">MAHUQ-71</strain>
    </source>
</reference>
<dbReference type="Proteomes" id="UP001160625">
    <property type="component" value="Unassembled WGS sequence"/>
</dbReference>
<protein>
    <submittedName>
        <fullName evidence="3">EF-hand domain-containing protein</fullName>
    </submittedName>
</protein>
<dbReference type="RefSeq" id="WP_281045440.1">
    <property type="nucleotide sequence ID" value="NZ_JARYGZ010000002.1"/>
</dbReference>
<comment type="caution">
    <text evidence="3">The sequence shown here is derived from an EMBL/GenBank/DDBJ whole genome shotgun (WGS) entry which is preliminary data.</text>
</comment>
<dbReference type="Pfam" id="PF13202">
    <property type="entry name" value="EF-hand_5"/>
    <property type="match status" value="2"/>
</dbReference>
<dbReference type="InterPro" id="IPR002048">
    <property type="entry name" value="EF_hand_dom"/>
</dbReference>
<accession>A0ABT6N4S8</accession>
<name>A0ABT6N4S8_9SPHN</name>
<evidence type="ECO:0000313" key="3">
    <source>
        <dbReference type="EMBL" id="MDH7640084.1"/>
    </source>
</evidence>
<proteinExistence type="predicted"/>